<dbReference type="InterPro" id="IPR050867">
    <property type="entry name" value="NiFe/NiFeSe_hydrgnase_LSU"/>
</dbReference>
<keyword evidence="1" id="KW-0460">Magnesium</keyword>
<keyword evidence="1" id="KW-0533">Nickel</keyword>
<evidence type="ECO:0000313" key="2">
    <source>
        <dbReference type="EMBL" id="RCW24764.1"/>
    </source>
</evidence>
<comment type="cofactor">
    <cofactor evidence="1">
        <name>Ni(2+)</name>
        <dbReference type="ChEBI" id="CHEBI:49786"/>
    </cofactor>
</comment>
<dbReference type="InterPro" id="IPR029014">
    <property type="entry name" value="NiFe-Hase_large"/>
</dbReference>
<sequence>MTFALGAGSIRIDVTVSRGQVCAVALSADRPQGLAQMFVGRNPQEAPQLAGRLFSLCGFAQSTASTLAVAAAKGEPVPDDRRRDLAMGVLAERVFETLRALVMQWPTNAGARSAAQAAPALRKALAASQSIIAGAARGAEMAASVTTLEDAAAALGAAKMETPSAGTLCGAILAELQGADSFPHRAPDGLSPDEDPAVVDLMRREAGFCTRPHLAGRVVETGAYARLGDVLPAHGPYLAARFSARLEDVRESLDALRALAEGKTGDLAGLMRSGELSNNAGFGAVECARGRLYHEVEIGADGRLSAYRMLAPTEWNFHPAGPFVETLLSSRIGEGETARTRVSQLAALFDPCVAFEIRLKDAVHA</sequence>
<dbReference type="RefSeq" id="WP_114363106.1">
    <property type="nucleotide sequence ID" value="NZ_QPIX01000005.1"/>
</dbReference>
<dbReference type="PANTHER" id="PTHR42958">
    <property type="entry name" value="HYDROGENASE-2 LARGE CHAIN"/>
    <property type="match status" value="1"/>
</dbReference>
<feature type="binding site" evidence="1">
    <location>
        <position position="309"/>
    </location>
    <ligand>
        <name>Mg(2+)</name>
        <dbReference type="ChEBI" id="CHEBI:18420"/>
    </ligand>
</feature>
<name>A0A6I7HQ42_9HYPH</name>
<gene>
    <name evidence="2" type="ORF">DFR48_105105</name>
</gene>
<accession>A0A6I7HQ42</accession>
<keyword evidence="3" id="KW-1185">Reference proteome</keyword>
<feature type="binding site" evidence="1">
    <location>
        <position position="352"/>
    </location>
    <ligand>
        <name>Ni(2+)</name>
        <dbReference type="ChEBI" id="CHEBI:49786"/>
    </ligand>
</feature>
<reference evidence="2 3" key="1">
    <citation type="submission" date="2018-07" db="EMBL/GenBank/DDBJ databases">
        <title>Genomic Encyclopedia of Type Strains, Phase IV (KMG-IV): sequencing the most valuable type-strain genomes for metagenomic binning, comparative biology and taxonomic classification.</title>
        <authorList>
            <person name="Goeker M."/>
        </authorList>
    </citation>
    <scope>NUCLEOTIDE SEQUENCE [LARGE SCALE GENOMIC DNA]</scope>
    <source>
        <strain evidence="2 3">DSM 25528</strain>
    </source>
</reference>
<dbReference type="InterPro" id="IPR001501">
    <property type="entry name" value="Ni-dep_hyd_lsu"/>
</dbReference>
<organism evidence="2 3">
    <name type="scientific">Ciceribacter lividus</name>
    <dbReference type="NCBI Taxonomy" id="1197950"/>
    <lineage>
        <taxon>Bacteria</taxon>
        <taxon>Pseudomonadati</taxon>
        <taxon>Pseudomonadota</taxon>
        <taxon>Alphaproteobacteria</taxon>
        <taxon>Hyphomicrobiales</taxon>
        <taxon>Rhizobiaceae</taxon>
        <taxon>Ciceribacter</taxon>
    </lineage>
</organism>
<evidence type="ECO:0000256" key="1">
    <source>
        <dbReference type="PIRSR" id="PIRSR601501-1"/>
    </source>
</evidence>
<dbReference type="SUPFAM" id="SSF56762">
    <property type="entry name" value="HydB/Nqo4-like"/>
    <property type="match status" value="1"/>
</dbReference>
<comment type="caution">
    <text evidence="2">The sequence shown here is derived from an EMBL/GenBank/DDBJ whole genome shotgun (WGS) entry which is preliminary data.</text>
</comment>
<dbReference type="Gene3D" id="1.10.645.10">
    <property type="entry name" value="Cytochrome-c3 Hydrogenase, chain B"/>
    <property type="match status" value="2"/>
</dbReference>
<dbReference type="GO" id="GO:0016151">
    <property type="term" value="F:nickel cation binding"/>
    <property type="evidence" value="ECO:0007669"/>
    <property type="project" value="InterPro"/>
</dbReference>
<evidence type="ECO:0000313" key="3">
    <source>
        <dbReference type="Proteomes" id="UP000252582"/>
    </source>
</evidence>
<dbReference type="EMBL" id="QPIX01000005">
    <property type="protein sequence ID" value="RCW24764.1"/>
    <property type="molecule type" value="Genomic_DNA"/>
</dbReference>
<proteinExistence type="predicted"/>
<dbReference type="Proteomes" id="UP000252582">
    <property type="component" value="Unassembled WGS sequence"/>
</dbReference>
<dbReference type="Pfam" id="PF00374">
    <property type="entry name" value="NiFeSe_Hases"/>
    <property type="match status" value="1"/>
</dbReference>
<protein>
    <submittedName>
        <fullName evidence="2">Ni,Fe-hydrogenase III large subunit</fullName>
    </submittedName>
</protein>
<dbReference type="PANTHER" id="PTHR42958:SF4">
    <property type="entry name" value="HYDROGENASE EXPRESSION_FORMATION PROTEIN HUPK"/>
    <property type="match status" value="1"/>
</dbReference>
<dbReference type="AlphaFoldDB" id="A0A6I7HQ42"/>
<keyword evidence="1" id="KW-0479">Metal-binding</keyword>